<organism evidence="2 3">
    <name type="scientific">Mycobacterium phage BirdsNest</name>
    <dbReference type="NCBI Taxonomy" id="2686231"/>
    <lineage>
        <taxon>Viruses</taxon>
        <taxon>Duplodnaviria</taxon>
        <taxon>Heunggongvirae</taxon>
        <taxon>Uroviricota</taxon>
        <taxon>Caudoviricetes</taxon>
        <taxon>Bclasvirinae</taxon>
        <taxon>Birdsnestvirus</taxon>
        <taxon>Birdsnestvirus birdsnest</taxon>
    </lineage>
</organism>
<sequence length="42" mass="4293">MTAPRPFSCASQAHVWTAIVLSCLAIGLGIANLGILLAAVIE</sequence>
<keyword evidence="1" id="KW-1133">Transmembrane helix</keyword>
<dbReference type="GeneID" id="60320949"/>
<gene>
    <name evidence="2" type="primary">85</name>
    <name evidence="2" type="ORF">PBI_BIRDSNEST_85</name>
</gene>
<evidence type="ECO:0000256" key="1">
    <source>
        <dbReference type="SAM" id="Phobius"/>
    </source>
</evidence>
<keyword evidence="1" id="KW-0812">Transmembrane</keyword>
<evidence type="ECO:0000313" key="3">
    <source>
        <dbReference type="Proteomes" id="UP000463946"/>
    </source>
</evidence>
<keyword evidence="1" id="KW-0472">Membrane</keyword>
<dbReference type="Proteomes" id="UP000463946">
    <property type="component" value="Segment"/>
</dbReference>
<dbReference type="EMBL" id="MN813686">
    <property type="protein sequence ID" value="QHB37387.1"/>
    <property type="molecule type" value="Genomic_DNA"/>
</dbReference>
<name>A0A6B9L6R2_9CAUD</name>
<dbReference type="RefSeq" id="YP_009949544.1">
    <property type="nucleotide sequence ID" value="NC_051581.1"/>
</dbReference>
<protein>
    <submittedName>
        <fullName evidence="2">Uncharacterized protein</fullName>
    </submittedName>
</protein>
<feature type="transmembrane region" description="Helical" evidence="1">
    <location>
        <begin position="15"/>
        <end position="41"/>
    </location>
</feature>
<proteinExistence type="predicted"/>
<dbReference type="PROSITE" id="PS51257">
    <property type="entry name" value="PROKAR_LIPOPROTEIN"/>
    <property type="match status" value="1"/>
</dbReference>
<accession>A0A6B9L6R2</accession>
<evidence type="ECO:0000313" key="2">
    <source>
        <dbReference type="EMBL" id="QHB37387.1"/>
    </source>
</evidence>
<reference evidence="2 3" key="1">
    <citation type="submission" date="2019-12" db="EMBL/GenBank/DDBJ databases">
        <authorList>
            <person name="Lauer M.J."/>
            <person name="Curtus N.L."/>
            <person name="Garlena R.A."/>
            <person name="Russell D.A."/>
            <person name="Pope W.H."/>
            <person name="Jacobs-Sera D."/>
            <person name="Hatfull G.F."/>
        </authorList>
    </citation>
    <scope>NUCLEOTIDE SEQUENCE [LARGE SCALE GENOMIC DNA]</scope>
</reference>
<keyword evidence="3" id="KW-1185">Reference proteome</keyword>
<dbReference type="KEGG" id="vg:60320949"/>